<dbReference type="Proteomes" id="UP000515204">
    <property type="component" value="Unplaced"/>
</dbReference>
<gene>
    <name evidence="3" type="primary">LOC106745526</name>
</gene>
<accession>A0A6P3XEA7</accession>
<feature type="compositionally biased region" description="Basic residues" evidence="1">
    <location>
        <begin position="234"/>
        <end position="244"/>
    </location>
</feature>
<dbReference type="KEGG" id="dqu:106745526"/>
<evidence type="ECO:0000313" key="3">
    <source>
        <dbReference type="RefSeq" id="XP_014476700.1"/>
    </source>
</evidence>
<keyword evidence="2" id="KW-1185">Reference proteome</keyword>
<organism evidence="2 3">
    <name type="scientific">Dinoponera quadriceps</name>
    <name type="common">South American ant</name>
    <dbReference type="NCBI Taxonomy" id="609295"/>
    <lineage>
        <taxon>Eukaryota</taxon>
        <taxon>Metazoa</taxon>
        <taxon>Ecdysozoa</taxon>
        <taxon>Arthropoda</taxon>
        <taxon>Hexapoda</taxon>
        <taxon>Insecta</taxon>
        <taxon>Pterygota</taxon>
        <taxon>Neoptera</taxon>
        <taxon>Endopterygota</taxon>
        <taxon>Hymenoptera</taxon>
        <taxon>Apocrita</taxon>
        <taxon>Aculeata</taxon>
        <taxon>Formicoidea</taxon>
        <taxon>Formicidae</taxon>
        <taxon>Ponerinae</taxon>
        <taxon>Ponerini</taxon>
        <taxon>Dinoponera</taxon>
    </lineage>
</organism>
<evidence type="ECO:0000313" key="2">
    <source>
        <dbReference type="Proteomes" id="UP000515204"/>
    </source>
</evidence>
<protein>
    <submittedName>
        <fullName evidence="3">Uncharacterized protein LOC106745526</fullName>
    </submittedName>
</protein>
<feature type="compositionally biased region" description="Polar residues" evidence="1">
    <location>
        <begin position="468"/>
        <end position="501"/>
    </location>
</feature>
<reference evidence="3" key="1">
    <citation type="submission" date="2025-08" db="UniProtKB">
        <authorList>
            <consortium name="RefSeq"/>
        </authorList>
    </citation>
    <scope>IDENTIFICATION</scope>
</reference>
<feature type="compositionally biased region" description="Polar residues" evidence="1">
    <location>
        <begin position="541"/>
        <end position="550"/>
    </location>
</feature>
<name>A0A6P3XEA7_DINQU</name>
<feature type="compositionally biased region" description="Basic and acidic residues" evidence="1">
    <location>
        <begin position="221"/>
        <end position="233"/>
    </location>
</feature>
<evidence type="ECO:0000256" key="1">
    <source>
        <dbReference type="SAM" id="MobiDB-lite"/>
    </source>
</evidence>
<proteinExistence type="predicted"/>
<feature type="region of interest" description="Disordered" evidence="1">
    <location>
        <begin position="125"/>
        <end position="251"/>
    </location>
</feature>
<dbReference type="OrthoDB" id="7687255at2759"/>
<feature type="region of interest" description="Disordered" evidence="1">
    <location>
        <begin position="690"/>
        <end position="709"/>
    </location>
</feature>
<dbReference type="RefSeq" id="XP_014476700.1">
    <property type="nucleotide sequence ID" value="XM_014621214.1"/>
</dbReference>
<dbReference type="AlphaFoldDB" id="A0A6P3XEA7"/>
<feature type="region of interest" description="Disordered" evidence="1">
    <location>
        <begin position="467"/>
        <end position="559"/>
    </location>
</feature>
<dbReference type="GeneID" id="106745526"/>
<feature type="compositionally biased region" description="Basic and acidic residues" evidence="1">
    <location>
        <begin position="691"/>
        <end position="703"/>
    </location>
</feature>
<sequence>MQERICNGDSFDAVIENDGQPECDCKRRRFSHLQRLAKVGKLSCCSFVEDDVPSTPWQPPDRREHKPFNGICVLPNMPDVDTLIQEFEASYAPSTSEKKNREDVAKSKGMFVKRIIEIYEMKNGEADQEATVEDKRKPKKNRSGGLFSAVTGIQTPKKPEERRDGAEKRELADATDPPNCDSRRAGAGAARENDNDEEEIDRAEEPLELTVATPDPRASSLKREEGKTKEKGKGKSSRKLRRLLGKFSRSDSRRATRRCRLPFSRQDDLWHIKRKGRIFSGSPVNVHPSVRGSGEAIRAISPCAAGGGSRDVHDDDKSPAIVESQDDSGNSYKNLQIEMFDFEEEGRWSEPREDIEDFDDSLSIRSVDRFLPSLDRRNSFDEITCLVSSSSFEDDTNDCENTETSAVVDESAEDAEHSAQRSKLYKKLSGRKSLKKMLSFFKTKRYFEKKAKNPVDKAKFNWRDTQRKSQCTMLSPDSGFGEQSASSPGTSFLTAEKSASNVRHEESPLTFRTFRPSRDSPPRDGVSKWKRRPVLNELSRENSSSVAGQTSRHDLFPANSPPRILKHPYVKVFGNTYLSLTRVDEVGEQLDVSELRHECSTSWDFSQDGWVSSSPYHVCEEPRWRSTPTLASFARESSFHEPFIQGKKPRINNVCRHDARRKPIFSTGSVSSISGSPCFATVKPRNWRSYMRPERSSEEDGGIRRRASL</sequence>
<feature type="compositionally biased region" description="Basic and acidic residues" evidence="1">
    <location>
        <begin position="157"/>
        <end position="172"/>
    </location>
</feature>
<feature type="compositionally biased region" description="Basic and acidic residues" evidence="1">
    <location>
        <begin position="516"/>
        <end position="527"/>
    </location>
</feature>